<name>A0ABD3VD53_SINWO</name>
<evidence type="ECO:0000313" key="2">
    <source>
        <dbReference type="Proteomes" id="UP001634394"/>
    </source>
</evidence>
<protein>
    <submittedName>
        <fullName evidence="1">Uncharacterized protein</fullName>
    </submittedName>
</protein>
<evidence type="ECO:0000313" key="1">
    <source>
        <dbReference type="EMBL" id="KAL3858478.1"/>
    </source>
</evidence>
<dbReference type="EMBL" id="JBJQND010000013">
    <property type="protein sequence ID" value="KAL3858478.1"/>
    <property type="molecule type" value="Genomic_DNA"/>
</dbReference>
<dbReference type="AlphaFoldDB" id="A0ABD3VD53"/>
<proteinExistence type="predicted"/>
<organism evidence="1 2">
    <name type="scientific">Sinanodonta woodiana</name>
    <name type="common">Chinese pond mussel</name>
    <name type="synonym">Anodonta woodiana</name>
    <dbReference type="NCBI Taxonomy" id="1069815"/>
    <lineage>
        <taxon>Eukaryota</taxon>
        <taxon>Metazoa</taxon>
        <taxon>Spiralia</taxon>
        <taxon>Lophotrochozoa</taxon>
        <taxon>Mollusca</taxon>
        <taxon>Bivalvia</taxon>
        <taxon>Autobranchia</taxon>
        <taxon>Heteroconchia</taxon>
        <taxon>Palaeoheterodonta</taxon>
        <taxon>Unionida</taxon>
        <taxon>Unionoidea</taxon>
        <taxon>Unionidae</taxon>
        <taxon>Unioninae</taxon>
        <taxon>Sinanodonta</taxon>
    </lineage>
</organism>
<dbReference type="Proteomes" id="UP001634394">
    <property type="component" value="Unassembled WGS sequence"/>
</dbReference>
<reference evidence="1 2" key="1">
    <citation type="submission" date="2024-11" db="EMBL/GenBank/DDBJ databases">
        <title>Chromosome-level genome assembly of the freshwater bivalve Anodonta woodiana.</title>
        <authorList>
            <person name="Chen X."/>
        </authorList>
    </citation>
    <scope>NUCLEOTIDE SEQUENCE [LARGE SCALE GENOMIC DNA]</scope>
    <source>
        <strain evidence="1">MN2024</strain>
        <tissue evidence="1">Gills</tissue>
    </source>
</reference>
<accession>A0ABD3VD53</accession>
<sequence length="208" mass="24447">METRDAKFWKTLEKKAKIWMENSINEASFGMFYLPKPNKSKPVPQIKFFRFEVIGLLKTTSYTLSSGSSNMKKFIEDVEVRKKFVDSLFHPREPDPYTMDDLRILANSLVREDGCSLSHPDLEKIIDAYRGYRQLITTNDHKQQLKLLTPQKRRHNCTVIASVAIQCTIVRRMHDICLPDSNEARHGFDMNEKRNRDYSMLNNYCINY</sequence>
<comment type="caution">
    <text evidence="1">The sequence shown here is derived from an EMBL/GenBank/DDBJ whole genome shotgun (WGS) entry which is preliminary data.</text>
</comment>
<keyword evidence="2" id="KW-1185">Reference proteome</keyword>
<gene>
    <name evidence="1" type="ORF">ACJMK2_013067</name>
</gene>